<dbReference type="EMBL" id="QYZD01000023">
    <property type="protein sequence ID" value="RJG21499.1"/>
    <property type="molecule type" value="Genomic_DNA"/>
</dbReference>
<name>A0A3A3GD99_PANTH</name>
<organism evidence="2 3">
    <name type="scientific">Paenibacillus thiaminolyticus</name>
    <name type="common">Bacillus thiaminolyticus</name>
    <dbReference type="NCBI Taxonomy" id="49283"/>
    <lineage>
        <taxon>Bacteria</taxon>
        <taxon>Bacillati</taxon>
        <taxon>Bacillota</taxon>
        <taxon>Bacilli</taxon>
        <taxon>Bacillales</taxon>
        <taxon>Paenibacillaceae</taxon>
        <taxon>Paenibacillus</taxon>
    </lineage>
</organism>
<evidence type="ECO:0000313" key="2">
    <source>
        <dbReference type="EMBL" id="RJG21499.1"/>
    </source>
</evidence>
<accession>A0A3A3GD99</accession>
<evidence type="ECO:0000313" key="3">
    <source>
        <dbReference type="Proteomes" id="UP000266177"/>
    </source>
</evidence>
<evidence type="ECO:0000313" key="1">
    <source>
        <dbReference type="EMBL" id="RJG21011.1"/>
    </source>
</evidence>
<proteinExistence type="predicted"/>
<sequence length="68" mass="8002">MKTEHYIGSTIEIIYEDRHGTITQRRIVVRNIREDVLHATCLAARGWRPFRLERILSWKPLTGRGRSA</sequence>
<dbReference type="Proteomes" id="UP000266177">
    <property type="component" value="Unassembled WGS sequence"/>
</dbReference>
<dbReference type="OrthoDB" id="2991134at2"/>
<comment type="caution">
    <text evidence="2">The sequence shown here is derived from an EMBL/GenBank/DDBJ whole genome shotgun (WGS) entry which is preliminary data.</text>
</comment>
<protein>
    <recommendedName>
        <fullName evidence="4">WYL domain-containing protein</fullName>
    </recommendedName>
</protein>
<dbReference type="AlphaFoldDB" id="A0A3A3GD99"/>
<gene>
    <name evidence="2" type="ORF">DQX05_20910</name>
    <name evidence="1" type="ORF">DQX05_22815</name>
</gene>
<dbReference type="RefSeq" id="WP_119795418.1">
    <property type="nucleotide sequence ID" value="NZ_QYZD01000023.1"/>
</dbReference>
<dbReference type="EMBL" id="QYZD01000028">
    <property type="protein sequence ID" value="RJG21011.1"/>
    <property type="molecule type" value="Genomic_DNA"/>
</dbReference>
<evidence type="ECO:0008006" key="4">
    <source>
        <dbReference type="Google" id="ProtNLM"/>
    </source>
</evidence>
<reference evidence="2 3" key="1">
    <citation type="submission" date="2018-09" db="EMBL/GenBank/DDBJ databases">
        <title>Paenibacillus SK2017-BO5.</title>
        <authorList>
            <person name="Piskunova J.V."/>
            <person name="Dubiley S.A."/>
            <person name="Severinov K.V."/>
        </authorList>
    </citation>
    <scope>NUCLEOTIDE SEQUENCE [LARGE SCALE GENOMIC DNA]</scope>
    <source>
        <strain evidence="2 3">BO5</strain>
    </source>
</reference>